<comment type="caution">
    <text evidence="4">The sequence shown here is derived from an EMBL/GenBank/DDBJ whole genome shotgun (WGS) entry which is preliminary data.</text>
</comment>
<evidence type="ECO:0000313" key="4">
    <source>
        <dbReference type="EMBL" id="MFD1018377.1"/>
    </source>
</evidence>
<evidence type="ECO:0000256" key="2">
    <source>
        <dbReference type="ARBA" id="ARBA00022723"/>
    </source>
</evidence>
<dbReference type="RefSeq" id="WP_386056835.1">
    <property type="nucleotide sequence ID" value="NZ_JBHTKL010000001.1"/>
</dbReference>
<accession>A0ABW3KXU5</accession>
<protein>
    <submittedName>
        <fullName evidence="4">Hydrogenase formation protein HypD</fullName>
    </submittedName>
</protein>
<dbReference type="Gene3D" id="6.10.20.100">
    <property type="match status" value="1"/>
</dbReference>
<keyword evidence="5" id="KW-1185">Reference proteome</keyword>
<evidence type="ECO:0000313" key="5">
    <source>
        <dbReference type="Proteomes" id="UP001596990"/>
    </source>
</evidence>
<dbReference type="PANTHER" id="PTHR30149:SF0">
    <property type="entry name" value="HYDROGENASE MATURATION FACTOR HYPD"/>
    <property type="match status" value="1"/>
</dbReference>
<keyword evidence="2" id="KW-0479">Metal-binding</keyword>
<name>A0ABW3KXU5_9BACI</name>
<dbReference type="InterPro" id="IPR002780">
    <property type="entry name" value="Hyd_form_HypD"/>
</dbReference>
<dbReference type="PANTHER" id="PTHR30149">
    <property type="entry name" value="HYDROGENASE PROTEIN ASSEMBLY PROTEIN HYPD"/>
    <property type="match status" value="1"/>
</dbReference>
<organism evidence="4 5">
    <name type="scientific">Thalassobacillus hwangdonensis</name>
    <dbReference type="NCBI Taxonomy" id="546108"/>
    <lineage>
        <taxon>Bacteria</taxon>
        <taxon>Bacillati</taxon>
        <taxon>Bacillota</taxon>
        <taxon>Bacilli</taxon>
        <taxon>Bacillales</taxon>
        <taxon>Bacillaceae</taxon>
        <taxon>Thalassobacillus</taxon>
    </lineage>
</organism>
<dbReference type="InterPro" id="IPR042243">
    <property type="entry name" value="HypD_1"/>
</dbReference>
<sequence>MNVLAYRDGTLFNQLFRKFEPFFIEKRESLGRKFRFMEVCGTHTVSFSKTGVRDLLSPYIDLTSGPGCPVCVTDQADIDQMIAYAKKENVIITTFGDMMKVPGTRTNLYKERAEGADIRVVYSASQALQIAQEHPHKQVLLLGVGFETTAPSIALSIMRAKDEGVKNFFVYAAHKLTPPAVKSLINDDNHKIDGFILPGHVSVIIGREGWRLLEEHQIPAVISGFEPIDLLTSTYLLTKEMEQSDYTIKNNYTRNVKEAGNEKAKSILEEVFTISSPKWRGFGSLPFSGMEINSAYEEFDASKRILCETPKSRVVKGCRCGEIVKGKETPFDCKLFGKACNPDRPLGPCMVSSEGTCSTYFNYERANKKVSL</sequence>
<evidence type="ECO:0000256" key="3">
    <source>
        <dbReference type="ARBA" id="ARBA00023004"/>
    </source>
</evidence>
<dbReference type="NCBIfam" id="TIGR00075">
    <property type="entry name" value="hypD"/>
    <property type="match status" value="1"/>
</dbReference>
<dbReference type="EMBL" id="JBHTKL010000001">
    <property type="protein sequence ID" value="MFD1018377.1"/>
    <property type="molecule type" value="Genomic_DNA"/>
</dbReference>
<dbReference type="Proteomes" id="UP001596990">
    <property type="component" value="Unassembled WGS sequence"/>
</dbReference>
<keyword evidence="3" id="KW-0408">Iron</keyword>
<dbReference type="Pfam" id="PF01924">
    <property type="entry name" value="HypD"/>
    <property type="match status" value="1"/>
</dbReference>
<proteinExistence type="inferred from homology"/>
<dbReference type="InterPro" id="IPR042244">
    <property type="entry name" value="HypD_2_sf"/>
</dbReference>
<dbReference type="PIRSF" id="PIRSF005622">
    <property type="entry name" value="Hydrgn_mat_hypD"/>
    <property type="match status" value="1"/>
</dbReference>
<comment type="similarity">
    <text evidence="1">Belongs to the HypD family.</text>
</comment>
<dbReference type="Gene3D" id="3.40.50.11740">
    <property type="entry name" value="HypD, alpha/beta domain 2"/>
    <property type="match status" value="2"/>
</dbReference>
<gene>
    <name evidence="4" type="primary">hypD</name>
    <name evidence="4" type="ORF">ACFQ2J_04105</name>
</gene>
<evidence type="ECO:0000256" key="1">
    <source>
        <dbReference type="ARBA" id="ARBA00007888"/>
    </source>
</evidence>
<reference evidence="5" key="1">
    <citation type="journal article" date="2019" name="Int. J. Syst. Evol. Microbiol.">
        <title>The Global Catalogue of Microorganisms (GCM) 10K type strain sequencing project: providing services to taxonomists for standard genome sequencing and annotation.</title>
        <authorList>
            <consortium name="The Broad Institute Genomics Platform"/>
            <consortium name="The Broad Institute Genome Sequencing Center for Infectious Disease"/>
            <person name="Wu L."/>
            <person name="Ma J."/>
        </authorList>
    </citation>
    <scope>NUCLEOTIDE SEQUENCE [LARGE SCALE GENOMIC DNA]</scope>
    <source>
        <strain evidence="5">CCUG 56607</strain>
    </source>
</reference>